<dbReference type="Pfam" id="PF18480">
    <property type="entry name" value="DUF5615"/>
    <property type="match status" value="1"/>
</dbReference>
<comment type="caution">
    <text evidence="2">The sequence shown here is derived from an EMBL/GenBank/DDBJ whole genome shotgun (WGS) entry which is preliminary data.</text>
</comment>
<feature type="domain" description="DUF5615" evidence="1">
    <location>
        <begin position="1"/>
        <end position="108"/>
    </location>
</feature>
<organism evidence="2 3">
    <name type="scientific">Microcystis viridis Mv_BB_P_19951000_S68D</name>
    <dbReference type="NCBI Taxonomy" id="2486270"/>
    <lineage>
        <taxon>Bacteria</taxon>
        <taxon>Bacillati</taxon>
        <taxon>Cyanobacteriota</taxon>
        <taxon>Cyanophyceae</taxon>
        <taxon>Oscillatoriophycideae</taxon>
        <taxon>Chroococcales</taxon>
        <taxon>Microcystaceae</taxon>
        <taxon>Microcystis</taxon>
    </lineage>
</organism>
<dbReference type="AlphaFoldDB" id="A0A552HGM7"/>
<gene>
    <name evidence="2" type="ORF">EWV77_17090</name>
</gene>
<protein>
    <recommendedName>
        <fullName evidence="1">DUF5615 domain-containing protein</fullName>
    </recommendedName>
</protein>
<evidence type="ECO:0000313" key="2">
    <source>
        <dbReference type="EMBL" id="TRU70349.1"/>
    </source>
</evidence>
<evidence type="ECO:0000259" key="1">
    <source>
        <dbReference type="Pfam" id="PF18480"/>
    </source>
</evidence>
<dbReference type="InterPro" id="IPR041049">
    <property type="entry name" value="DUF5615"/>
</dbReference>
<proteinExistence type="predicted"/>
<dbReference type="Proteomes" id="UP000320674">
    <property type="component" value="Unassembled WGS sequence"/>
</dbReference>
<sequence>MKFLGDMGISPRTIALLREQGYDAIHLIEENLEKMTDQNILDKARQEERILLTVDLDFAQLLAISGDSLPSVILFRLGNVSREVVNRRLLAILNDYATELTNGLIISVTDVSIRLRHLPIQP</sequence>
<dbReference type="EMBL" id="SFAZ01000246">
    <property type="protein sequence ID" value="TRU70349.1"/>
    <property type="molecule type" value="Genomic_DNA"/>
</dbReference>
<name>A0A552HGM7_MICVR</name>
<reference evidence="2 3" key="1">
    <citation type="submission" date="2019-01" db="EMBL/GenBank/DDBJ databases">
        <title>Coherence of Microcystis species and biogeography revealed through population genomics.</title>
        <authorList>
            <person name="Perez-Carrascal O.M."/>
            <person name="Terrat Y."/>
            <person name="Giani A."/>
            <person name="Fortin N."/>
            <person name="Tromas N."/>
            <person name="Shapiro B.J."/>
        </authorList>
    </citation>
    <scope>NUCLEOTIDE SEQUENCE [LARGE SCALE GENOMIC DNA]</scope>
    <source>
        <strain evidence="2">Mv_BB_P_19951000_S68D</strain>
    </source>
</reference>
<accession>A0A552HGM7</accession>
<evidence type="ECO:0000313" key="3">
    <source>
        <dbReference type="Proteomes" id="UP000320674"/>
    </source>
</evidence>